<evidence type="ECO:0000313" key="1">
    <source>
        <dbReference type="EMBL" id="MDG1642521.1"/>
    </source>
</evidence>
<proteinExistence type="predicted"/>
<gene>
    <name evidence="1" type="ORF">OXR69_011665</name>
</gene>
<dbReference type="RefSeq" id="WP_112215288.1">
    <property type="nucleotide sequence ID" value="NZ_CP036175.1"/>
</dbReference>
<dbReference type="EMBL" id="JAPQEX020000001">
    <property type="protein sequence ID" value="MDG1642521.1"/>
    <property type="molecule type" value="Genomic_DNA"/>
</dbReference>
<name>A0ABT6EAZ5_9ENTR</name>
<evidence type="ECO:0000313" key="2">
    <source>
        <dbReference type="Proteomes" id="UP001075001"/>
    </source>
</evidence>
<protein>
    <submittedName>
        <fullName evidence="1">Uncharacterized protein</fullName>
    </submittedName>
</protein>
<keyword evidence="2" id="KW-1185">Reference proteome</keyword>
<organism evidence="1 2">
    <name type="scientific">Klebsiella huaxiensis</name>
    <dbReference type="NCBI Taxonomy" id="2153354"/>
    <lineage>
        <taxon>Bacteria</taxon>
        <taxon>Pseudomonadati</taxon>
        <taxon>Pseudomonadota</taxon>
        <taxon>Gammaproteobacteria</taxon>
        <taxon>Enterobacterales</taxon>
        <taxon>Enterobacteriaceae</taxon>
        <taxon>Klebsiella/Raoultella group</taxon>
        <taxon>Klebsiella</taxon>
    </lineage>
</organism>
<accession>A0ABT6EAZ5</accession>
<reference evidence="1" key="1">
    <citation type="submission" date="2023-03" db="EMBL/GenBank/DDBJ databases">
        <title>identification of new KPC variant in Klebsiella huaxiensis from the Hospital Sewage Samples in China.</title>
        <authorList>
            <person name="Wu Y."/>
        </authorList>
    </citation>
    <scope>NUCLEOTIDE SEQUENCE</scope>
    <source>
        <strain evidence="1">ZR-9</strain>
    </source>
</reference>
<sequence>MVKDRVAVLAPDNVTSRNGTLIQKPKEIFLDKLLAVLDNATKNVIISELNGQNILEENNTQSISDLVIKLKNMPLPHNAPNIIKMMIVEQRKKTSEEDFLSLATEIYNSSLVNLMKNLEVRMNVQHLS</sequence>
<comment type="caution">
    <text evidence="1">The sequence shown here is derived from an EMBL/GenBank/DDBJ whole genome shotgun (WGS) entry which is preliminary data.</text>
</comment>
<dbReference type="Proteomes" id="UP001075001">
    <property type="component" value="Unassembled WGS sequence"/>
</dbReference>